<evidence type="ECO:0000256" key="1">
    <source>
        <dbReference type="SAM" id="Phobius"/>
    </source>
</evidence>
<feature type="transmembrane region" description="Helical" evidence="1">
    <location>
        <begin position="15"/>
        <end position="36"/>
    </location>
</feature>
<accession>A0ABW8IFN2</accession>
<evidence type="ECO:0008006" key="4">
    <source>
        <dbReference type="Google" id="ProtNLM"/>
    </source>
</evidence>
<keyword evidence="1" id="KW-1133">Transmembrane helix</keyword>
<reference evidence="2 3" key="1">
    <citation type="submission" date="2020-10" db="EMBL/GenBank/DDBJ databases">
        <title>Phylogeny of dyella-like bacteria.</title>
        <authorList>
            <person name="Fu J."/>
        </authorList>
    </citation>
    <scope>NUCLEOTIDE SEQUENCE [LARGE SCALE GENOMIC DNA]</scope>
    <source>
        <strain evidence="2 3">DHG40</strain>
    </source>
</reference>
<dbReference type="RefSeq" id="WP_380016684.1">
    <property type="nucleotide sequence ID" value="NZ_JADIKI010000021.1"/>
</dbReference>
<comment type="caution">
    <text evidence="2">The sequence shown here is derived from an EMBL/GenBank/DDBJ whole genome shotgun (WGS) entry which is preliminary data.</text>
</comment>
<gene>
    <name evidence="2" type="ORF">ISP18_02445</name>
</gene>
<proteinExistence type="predicted"/>
<keyword evidence="1" id="KW-0812">Transmembrane</keyword>
<sequence>MYSCRDRKKSQRGDVLLEALISVLVMSFIGAGTIYATTRMEVGAKNARLDGIAASQMRLMLQQYGSSLCPGQSNNSLAKVVLPLTNTVHPVTVQCLSAASVTIGGVSVTQPSSVVLCIPHSDTAFEGSIMVGTDTTAMIQAQSACS</sequence>
<evidence type="ECO:0000313" key="2">
    <source>
        <dbReference type="EMBL" id="MFK2853455.1"/>
    </source>
</evidence>
<protein>
    <recommendedName>
        <fullName evidence="4">Prepilin-type N-terminal cleavage/methylation domain-containing protein</fullName>
    </recommendedName>
</protein>
<keyword evidence="1" id="KW-0472">Membrane</keyword>
<dbReference type="EMBL" id="JADIKI010000021">
    <property type="protein sequence ID" value="MFK2853455.1"/>
    <property type="molecule type" value="Genomic_DNA"/>
</dbReference>
<keyword evidence="3" id="KW-1185">Reference proteome</keyword>
<organism evidence="2 3">
    <name type="scientific">Dyella humi</name>
    <dbReference type="NCBI Taxonomy" id="1770547"/>
    <lineage>
        <taxon>Bacteria</taxon>
        <taxon>Pseudomonadati</taxon>
        <taxon>Pseudomonadota</taxon>
        <taxon>Gammaproteobacteria</taxon>
        <taxon>Lysobacterales</taxon>
        <taxon>Rhodanobacteraceae</taxon>
        <taxon>Dyella</taxon>
    </lineage>
</organism>
<evidence type="ECO:0000313" key="3">
    <source>
        <dbReference type="Proteomes" id="UP001620409"/>
    </source>
</evidence>
<dbReference type="Proteomes" id="UP001620409">
    <property type="component" value="Unassembled WGS sequence"/>
</dbReference>
<name>A0ABW8IFN2_9GAMM</name>